<dbReference type="eggNOG" id="COG3225">
    <property type="taxonomic scope" value="Bacteria"/>
</dbReference>
<feature type="region of interest" description="Disordered" evidence="1">
    <location>
        <begin position="150"/>
        <end position="169"/>
    </location>
</feature>
<evidence type="ECO:0000313" key="3">
    <source>
        <dbReference type="Proteomes" id="UP000007962"/>
    </source>
</evidence>
<dbReference type="RefSeq" id="WP_012725891.1">
    <property type="nucleotide sequence ID" value="NC_012669.1"/>
</dbReference>
<evidence type="ECO:0008006" key="4">
    <source>
        <dbReference type="Google" id="ProtNLM"/>
    </source>
</evidence>
<dbReference type="NCBIfam" id="NF047352">
    <property type="entry name" value="P_loop_sacsin"/>
    <property type="match status" value="1"/>
</dbReference>
<sequence>MSAPDPFRTAELRAAALTAWTASPRRLREDANLEDDVARGQYADRVVVELLQNAADAAARARTAGAVLLELTHDDDGTHLRASNTGAPLTPDGVAALASMRTSDKGLADEVGRFGVGFAAVRAVADAVVVASCDGAVRFDVEAARDLLTTQGRPGPAAGGHDDTSSGGALVGVLDERGQHVPALRLPFADATSPAPGYTTTVDLLLRGPDEVGDVVRQLDELDDALLLALPRLASVTVRTPDGERRLADVADRWWTRTVTGTHPLELLATRPAEERSRRGWSVTWAVPRDAGERAVVVPTVIHAPTPTENRCTLPALLIASFPVEPSRRRLASGPLADAVAHHAGDAYAAFVADAVSRGESPFDFVPAGLPSDEVDGALREAAVAALARTPVLAAVTSDEGAPVEPVAPRDAVALTGPAGDDPALLRVLSRAVGALVPLDGRHGASARALGVTVRDLAGVLDDLRPSGDPTWWRELADVVEPYAPDAAVGESLATLPVPLVGGGFAHGPRGLVVLDDDAPAAAVDATSAFAPFGMRVVHPEAAHPLLVRLGAGSASAVGLLGHDAVRAALASLDADPEDDPATAQVQDAVLALADAALAAGVDPTRMPPGLGDLPLPTASGGHARAAELVLPSSRAEELFAGAEAVAARMLERWGAAVLGAVGVRSGLRVAVVPDVLASDALIDGEDDDGAPEGWAEYLGHVADHLGVEAFLGDLTIVEDLEEVADDAWGLALADLASTPALRGALVHEVRGAGSARAPSYASWWLRDRLGAPFAVPGARVAFLPDGPAVDDGADVVAGLDPEVLRALGGVRTLDDLDAAGWDGCLDALPDAGTQVPLDSAVVLWRALAGAAARGIRLPIPPERVVLLDGGRAVVADATSAVVADEMTGQLGPHVPAARGYAEAVAQLLDVEVRPAPAAVVDGAREDLPGVLDGVAAVLLDEPGGTWVRAETLAVGRVAVRWWVDDGDLLARDEASLARALAYAGGEYAWHAAFTAALAADDDGVLVDLARARPRLA</sequence>
<dbReference type="KEGG" id="bcv:Bcav_0850"/>
<evidence type="ECO:0000313" key="2">
    <source>
        <dbReference type="EMBL" id="ACQ79111.1"/>
    </source>
</evidence>
<organism evidence="2 3">
    <name type="scientific">Beutenbergia cavernae (strain ATCC BAA-8 / DSM 12333 / CCUG 43141 / JCM 11478 / NBRC 16432 / NCIMB 13614 / HKI 0122)</name>
    <dbReference type="NCBI Taxonomy" id="471853"/>
    <lineage>
        <taxon>Bacteria</taxon>
        <taxon>Bacillati</taxon>
        <taxon>Actinomycetota</taxon>
        <taxon>Actinomycetes</taxon>
        <taxon>Micrococcales</taxon>
        <taxon>Beutenbergiaceae</taxon>
        <taxon>Beutenbergia</taxon>
    </lineage>
</organism>
<dbReference type="InterPro" id="IPR036890">
    <property type="entry name" value="HATPase_C_sf"/>
</dbReference>
<gene>
    <name evidence="2" type="ordered locus">Bcav_0850</name>
</gene>
<dbReference type="Gene3D" id="3.30.565.10">
    <property type="entry name" value="Histidine kinase-like ATPase, C-terminal domain"/>
    <property type="match status" value="1"/>
</dbReference>
<dbReference type="SUPFAM" id="SSF55874">
    <property type="entry name" value="ATPase domain of HSP90 chaperone/DNA topoisomerase II/histidine kinase"/>
    <property type="match status" value="1"/>
</dbReference>
<keyword evidence="3" id="KW-1185">Reference proteome</keyword>
<dbReference type="EMBL" id="CP001618">
    <property type="protein sequence ID" value="ACQ79111.1"/>
    <property type="molecule type" value="Genomic_DNA"/>
</dbReference>
<dbReference type="HOGENOM" id="CLU_005639_0_0_11"/>
<dbReference type="STRING" id="471853.Bcav_0850"/>
<dbReference type="OrthoDB" id="9776021at2"/>
<accession>C5BZD9</accession>
<evidence type="ECO:0000256" key="1">
    <source>
        <dbReference type="SAM" id="MobiDB-lite"/>
    </source>
</evidence>
<protein>
    <recommendedName>
        <fullName evidence="4">ATP-binding region ATPase domain protein</fullName>
    </recommendedName>
</protein>
<proteinExistence type="predicted"/>
<dbReference type="AlphaFoldDB" id="C5BZD9"/>
<dbReference type="Proteomes" id="UP000007962">
    <property type="component" value="Chromosome"/>
</dbReference>
<reference evidence="2 3" key="1">
    <citation type="journal article" date="2009" name="Stand. Genomic Sci.">
        <title>Complete genome sequence of Beutenbergia cavernae type strain (HKI 0122).</title>
        <authorList>
            <person name="Land M."/>
            <person name="Pukall R."/>
            <person name="Abt B."/>
            <person name="Goker M."/>
            <person name="Rohde M."/>
            <person name="Glavina Del Rio T."/>
            <person name="Tice H."/>
            <person name="Copeland A."/>
            <person name="Cheng J.F."/>
            <person name="Lucas S."/>
            <person name="Chen F."/>
            <person name="Nolan M."/>
            <person name="Bruce D."/>
            <person name="Goodwin L."/>
            <person name="Pitluck S."/>
            <person name="Ivanova N."/>
            <person name="Mavromatis K."/>
            <person name="Ovchinnikova G."/>
            <person name="Pati A."/>
            <person name="Chen A."/>
            <person name="Palaniappan K."/>
            <person name="Hauser L."/>
            <person name="Chang Y.J."/>
            <person name="Jefferies C.C."/>
            <person name="Saunders E."/>
            <person name="Brettin T."/>
            <person name="Detter J.C."/>
            <person name="Han C."/>
            <person name="Chain P."/>
            <person name="Bristow J."/>
            <person name="Eisen J.A."/>
            <person name="Markowitz V."/>
            <person name="Hugenholtz P."/>
            <person name="Kyrpides N.C."/>
            <person name="Klenk H.P."/>
            <person name="Lapidus A."/>
        </authorList>
    </citation>
    <scope>NUCLEOTIDE SEQUENCE [LARGE SCALE GENOMIC DNA]</scope>
    <source>
        <strain evidence="3">ATCC BAA-8 / DSM 12333 / NBRC 16432</strain>
    </source>
</reference>
<name>C5BZD9_BEUC1</name>